<dbReference type="PANTHER" id="PTHR21235:SF2">
    <property type="entry name" value="IMIDAZOLE GLYCEROL PHOSPHATE SYNTHASE HISHF"/>
    <property type="match status" value="1"/>
</dbReference>
<dbReference type="Pfam" id="PF00977">
    <property type="entry name" value="His_biosynth"/>
    <property type="match status" value="1"/>
</dbReference>
<evidence type="ECO:0008006" key="2">
    <source>
        <dbReference type="Google" id="ProtNLM"/>
    </source>
</evidence>
<dbReference type="GO" id="GO:0000107">
    <property type="term" value="F:imidazoleglycerol-phosphate synthase activity"/>
    <property type="evidence" value="ECO:0007669"/>
    <property type="project" value="TreeGrafter"/>
</dbReference>
<dbReference type="PANTHER" id="PTHR21235">
    <property type="entry name" value="IMIDAZOLE GLYCEROL PHOSPHATE SYNTHASE SUBUNIT HISF/H IGP SYNTHASE SUBUNIT HISF/H"/>
    <property type="match status" value="1"/>
</dbReference>
<sequence length="215" mass="23341">DMEEADEILLIDVSRYDTRDISGLSRGGTFLDAVRLFSSRLFLPLTVGGWITSLDDAKAAFDAGADKIMINTHAFRHPEFITQIAHKYGSQAVCVSIDVKDWHVWIDRGSEDTGVHVLEWAVLATERGAGELLVMDWYRDGSLEGYNLELTRAVADTVSVPVVAVGGCGNWSHMVEAVQQGHASGCATACIFHFTKPSLLAAKAYMGEAGVPVRA</sequence>
<dbReference type="GO" id="GO:0000105">
    <property type="term" value="P:L-histidine biosynthetic process"/>
    <property type="evidence" value="ECO:0007669"/>
    <property type="project" value="InterPro"/>
</dbReference>
<dbReference type="InterPro" id="IPR013785">
    <property type="entry name" value="Aldolase_TIM"/>
</dbReference>
<proteinExistence type="predicted"/>
<name>A0A0F9PTM3_9ZZZZ</name>
<organism evidence="1">
    <name type="scientific">marine sediment metagenome</name>
    <dbReference type="NCBI Taxonomy" id="412755"/>
    <lineage>
        <taxon>unclassified sequences</taxon>
        <taxon>metagenomes</taxon>
        <taxon>ecological metagenomes</taxon>
    </lineage>
</organism>
<dbReference type="Gene3D" id="3.20.20.70">
    <property type="entry name" value="Aldolase class I"/>
    <property type="match status" value="1"/>
</dbReference>
<dbReference type="EMBL" id="LAZR01002069">
    <property type="protein sequence ID" value="KKN35000.1"/>
    <property type="molecule type" value="Genomic_DNA"/>
</dbReference>
<dbReference type="InterPro" id="IPR011060">
    <property type="entry name" value="RibuloseP-bd_barrel"/>
</dbReference>
<feature type="non-terminal residue" evidence="1">
    <location>
        <position position="1"/>
    </location>
</feature>
<dbReference type="InterPro" id="IPR006062">
    <property type="entry name" value="His_biosynth"/>
</dbReference>
<comment type="caution">
    <text evidence="1">The sequence shown here is derived from an EMBL/GenBank/DDBJ whole genome shotgun (WGS) entry which is preliminary data.</text>
</comment>
<dbReference type="SUPFAM" id="SSF51366">
    <property type="entry name" value="Ribulose-phoshate binding barrel"/>
    <property type="match status" value="1"/>
</dbReference>
<protein>
    <recommendedName>
        <fullName evidence="2">Imidazole glycerol-phosphate synthase</fullName>
    </recommendedName>
</protein>
<dbReference type="AlphaFoldDB" id="A0A0F9PTM3"/>
<evidence type="ECO:0000313" key="1">
    <source>
        <dbReference type="EMBL" id="KKN35000.1"/>
    </source>
</evidence>
<reference evidence="1" key="1">
    <citation type="journal article" date="2015" name="Nature">
        <title>Complex archaea that bridge the gap between prokaryotes and eukaryotes.</title>
        <authorList>
            <person name="Spang A."/>
            <person name="Saw J.H."/>
            <person name="Jorgensen S.L."/>
            <person name="Zaremba-Niedzwiedzka K."/>
            <person name="Martijn J."/>
            <person name="Lind A.E."/>
            <person name="van Eijk R."/>
            <person name="Schleper C."/>
            <person name="Guy L."/>
            <person name="Ettema T.J."/>
        </authorList>
    </citation>
    <scope>NUCLEOTIDE SEQUENCE</scope>
</reference>
<accession>A0A0F9PTM3</accession>
<dbReference type="InterPro" id="IPR050064">
    <property type="entry name" value="IGPS_HisA/HisF"/>
</dbReference>
<gene>
    <name evidence="1" type="ORF">LCGC14_0787900</name>
</gene>